<proteinExistence type="predicted"/>
<protein>
    <recommendedName>
        <fullName evidence="1">RES domain-containing protein</fullName>
    </recommendedName>
</protein>
<evidence type="ECO:0000259" key="1">
    <source>
        <dbReference type="Pfam" id="PF08808"/>
    </source>
</evidence>
<gene>
    <name evidence="2" type="ORF">LCGC14_2328700</name>
</gene>
<accession>A0A0F9D323</accession>
<dbReference type="EMBL" id="LAZR01033425">
    <property type="protein sequence ID" value="KKL48121.1"/>
    <property type="molecule type" value="Genomic_DNA"/>
</dbReference>
<sequence>YRLAKKKYSNDLSGAGAEINGGRWNNIGTKVVYTSSSRALACLEVAVHVKLNRSPKNYCIITLDIPMGIIKNLDTAILEAESVQIFKGIISDFPVIDYNTVDFNIERYDLIKEADVGNTFVSDDDVTGTQPLPANSHGKSKQIIYGDHKFYVGNVTRSLAASNYKNNMIPMIDLGVDDITDKHYWFLADHLMNSIDTIWGLESTIARARPVQLKTFTIEQNTAAGAIISHDINEEFYDYWFGDGTATPVGGSDFWDDEEKAGDRDLTVGGQTASINEFSSFNDAQFDLHFPTLDSGVADADISEVAIFAFADGSNVHANWTFTINAADATAFTLATAVQAGVQAATNVGAAADVRVAHGGPIGDESTALIIEIYKRIAYKPTQQLQLLASCGGREYGPWINGRSTVEGYTETHQDNDNENSLMENAPGIIESIIRDEIGLNAEHLNENDFATHAKWNATNDFDDTGNNATYTWSANQTSSLTQTAANRLKVGTGNRKYKFIYNLTETVAFDGDGAITITSTGFASETITIPLTAGTGLFVELISKVTLGDFVIQIVSGTDTQGT</sequence>
<feature type="non-terminal residue" evidence="2">
    <location>
        <position position="1"/>
    </location>
</feature>
<feature type="non-terminal residue" evidence="2">
    <location>
        <position position="564"/>
    </location>
</feature>
<organism evidence="2">
    <name type="scientific">marine sediment metagenome</name>
    <dbReference type="NCBI Taxonomy" id="412755"/>
    <lineage>
        <taxon>unclassified sequences</taxon>
        <taxon>metagenomes</taxon>
        <taxon>ecological metagenomes</taxon>
    </lineage>
</organism>
<name>A0A0F9D323_9ZZZZ</name>
<dbReference type="AlphaFoldDB" id="A0A0F9D323"/>
<feature type="domain" description="RES" evidence="1">
    <location>
        <begin position="1"/>
        <end position="74"/>
    </location>
</feature>
<reference evidence="2" key="1">
    <citation type="journal article" date="2015" name="Nature">
        <title>Complex archaea that bridge the gap between prokaryotes and eukaryotes.</title>
        <authorList>
            <person name="Spang A."/>
            <person name="Saw J.H."/>
            <person name="Jorgensen S.L."/>
            <person name="Zaremba-Niedzwiedzka K."/>
            <person name="Martijn J."/>
            <person name="Lind A.E."/>
            <person name="van Eijk R."/>
            <person name="Schleper C."/>
            <person name="Guy L."/>
            <person name="Ettema T.J."/>
        </authorList>
    </citation>
    <scope>NUCLEOTIDE SEQUENCE</scope>
</reference>
<dbReference type="InterPro" id="IPR014914">
    <property type="entry name" value="RES_dom"/>
</dbReference>
<comment type="caution">
    <text evidence="2">The sequence shown here is derived from an EMBL/GenBank/DDBJ whole genome shotgun (WGS) entry which is preliminary data.</text>
</comment>
<evidence type="ECO:0000313" key="2">
    <source>
        <dbReference type="EMBL" id="KKL48121.1"/>
    </source>
</evidence>
<dbReference type="Pfam" id="PF08808">
    <property type="entry name" value="RES"/>
    <property type="match status" value="1"/>
</dbReference>